<dbReference type="CDD" id="cd11524">
    <property type="entry name" value="SYLF"/>
    <property type="match status" value="1"/>
</dbReference>
<feature type="domain" description="Ysc84 actin-binding" evidence="2">
    <location>
        <begin position="170"/>
        <end position="289"/>
    </location>
</feature>
<dbReference type="AlphaFoldDB" id="A0A194S4Q3"/>
<dbReference type="GeneID" id="28977298"/>
<feature type="compositionally biased region" description="Pro residues" evidence="1">
    <location>
        <begin position="383"/>
        <end position="392"/>
    </location>
</feature>
<feature type="region of interest" description="Disordered" evidence="1">
    <location>
        <begin position="312"/>
        <end position="413"/>
    </location>
</feature>
<evidence type="ECO:0000313" key="4">
    <source>
        <dbReference type="Proteomes" id="UP000053890"/>
    </source>
</evidence>
<dbReference type="PANTHER" id="PTHR15629">
    <property type="entry name" value="SH3YL1 PROTEIN"/>
    <property type="match status" value="1"/>
</dbReference>
<dbReference type="EMBL" id="KQ474078">
    <property type="protein sequence ID" value="KPV75499.1"/>
    <property type="molecule type" value="Genomic_DNA"/>
</dbReference>
<name>A0A194S4Q3_RHOGW</name>
<evidence type="ECO:0000256" key="1">
    <source>
        <dbReference type="SAM" id="MobiDB-lite"/>
    </source>
</evidence>
<dbReference type="InterPro" id="IPR007461">
    <property type="entry name" value="Ysc84_actin-binding"/>
</dbReference>
<keyword evidence="4" id="KW-1185">Reference proteome</keyword>
<dbReference type="Pfam" id="PF04366">
    <property type="entry name" value="Ysc84"/>
    <property type="match status" value="1"/>
</dbReference>
<dbReference type="Proteomes" id="UP000053890">
    <property type="component" value="Unassembled WGS sequence"/>
</dbReference>
<proteinExistence type="predicted"/>
<dbReference type="STRING" id="578459.A0A194S4Q3"/>
<dbReference type="PANTHER" id="PTHR15629:SF40">
    <property type="entry name" value="YSC84 ACTIN-BINDING DOMAIN-CONTAINING PROTEIN"/>
    <property type="match status" value="1"/>
</dbReference>
<reference evidence="3 4" key="1">
    <citation type="journal article" date="2015" name="Front. Microbiol.">
        <title>Genome sequence of the plant growth promoting endophytic yeast Rhodotorula graminis WP1.</title>
        <authorList>
            <person name="Firrincieli A."/>
            <person name="Otillar R."/>
            <person name="Salamov A."/>
            <person name="Schmutz J."/>
            <person name="Khan Z."/>
            <person name="Redman R.S."/>
            <person name="Fleck N.D."/>
            <person name="Lindquist E."/>
            <person name="Grigoriev I.V."/>
            <person name="Doty S.L."/>
        </authorList>
    </citation>
    <scope>NUCLEOTIDE SEQUENCE [LARGE SCALE GENOMIC DNA]</scope>
    <source>
        <strain evidence="3 4">WP1</strain>
    </source>
</reference>
<accession>A0A194S4Q3</accession>
<gene>
    <name evidence="3" type="ORF">RHOBADRAFT_53471</name>
</gene>
<feature type="compositionally biased region" description="Pro residues" evidence="1">
    <location>
        <begin position="1"/>
        <end position="21"/>
    </location>
</feature>
<organism evidence="3 4">
    <name type="scientific">Rhodotorula graminis (strain WP1)</name>
    <dbReference type="NCBI Taxonomy" id="578459"/>
    <lineage>
        <taxon>Eukaryota</taxon>
        <taxon>Fungi</taxon>
        <taxon>Dikarya</taxon>
        <taxon>Basidiomycota</taxon>
        <taxon>Pucciniomycotina</taxon>
        <taxon>Microbotryomycetes</taxon>
        <taxon>Sporidiobolales</taxon>
        <taxon>Sporidiobolaceae</taxon>
        <taxon>Rhodotorula</taxon>
    </lineage>
</organism>
<feature type="compositionally biased region" description="Low complexity" evidence="1">
    <location>
        <begin position="370"/>
        <end position="382"/>
    </location>
</feature>
<dbReference type="OMA" id="LHGSTIM"/>
<dbReference type="OrthoDB" id="10255128at2759"/>
<protein>
    <recommendedName>
        <fullName evidence="2">Ysc84 actin-binding domain-containing protein</fullName>
    </recommendedName>
</protein>
<feature type="region of interest" description="Disordered" evidence="1">
    <location>
        <begin position="1"/>
        <end position="24"/>
    </location>
</feature>
<sequence>MSAPPPRRTAPAPSPAPPPDPAKQTWKERAKAKSAVWGMKALDKALVVSDAVGVHANNMTAKVGGERWWPTTDDFPAEVAKCVRILRAFTVDGIEKEVVDKDASGMTKKRKVFKKVPSEVIRDAKGIVVYTSFRSGIAPFGGAGGSGVIVARLPDGSWSAPSVIAPGNFAAGLMLGLDLFDAILTIMTDAALDTFYSHKVTLGAEIGVAAGTYGAGAIAEAGTDRSPVYSYLRSRGFYAGAEAVAQAYLTRFDENERIYSCKGVTQREILTGHFKATSAAAPLFVALRDAETGYAQRLHGAEFEFVQPFETKDSAHSGATPGTGTPENENEPEVAPEYQQPPSVDGKPASTASPALVDQAPSTSSAVVDPALSALPSDSKPASLPPPPPLPARAPSSTLPPTLPPRSAPAPAAEELREDLLAAAMEDRLAVGEHDGPRSSAPVD</sequence>
<evidence type="ECO:0000313" key="3">
    <source>
        <dbReference type="EMBL" id="KPV75499.1"/>
    </source>
</evidence>
<evidence type="ECO:0000259" key="2">
    <source>
        <dbReference type="Pfam" id="PF04366"/>
    </source>
</evidence>
<dbReference type="RefSeq" id="XP_018271548.1">
    <property type="nucleotide sequence ID" value="XM_018416850.1"/>
</dbReference>
<dbReference type="GO" id="GO:0035091">
    <property type="term" value="F:phosphatidylinositol binding"/>
    <property type="evidence" value="ECO:0007669"/>
    <property type="project" value="TreeGrafter"/>
</dbReference>
<dbReference type="InterPro" id="IPR051702">
    <property type="entry name" value="SH3_domain_YSC84-like"/>
</dbReference>